<feature type="transmembrane region" description="Helical" evidence="1">
    <location>
        <begin position="239"/>
        <end position="269"/>
    </location>
</feature>
<name>A0A4Y3KNJ9_9CELL</name>
<evidence type="ECO:0000313" key="2">
    <source>
        <dbReference type="EMBL" id="GEA85991.1"/>
    </source>
</evidence>
<feature type="transmembrane region" description="Helical" evidence="1">
    <location>
        <begin position="667"/>
        <end position="690"/>
    </location>
</feature>
<gene>
    <name evidence="2" type="ORF">CGE01nite_32420</name>
</gene>
<keyword evidence="1" id="KW-1133">Transmembrane helix</keyword>
<evidence type="ECO:0000313" key="3">
    <source>
        <dbReference type="Proteomes" id="UP000320461"/>
    </source>
</evidence>
<protein>
    <recommendedName>
        <fullName evidence="4">ABC3 transporter permease protein domain-containing protein</fullName>
    </recommendedName>
</protein>
<keyword evidence="1" id="KW-0472">Membrane</keyword>
<dbReference type="EMBL" id="BJLQ01000067">
    <property type="protein sequence ID" value="GEA85991.1"/>
    <property type="molecule type" value="Genomic_DNA"/>
</dbReference>
<organism evidence="2 3">
    <name type="scientific">Cellulomonas gelida</name>
    <dbReference type="NCBI Taxonomy" id="1712"/>
    <lineage>
        <taxon>Bacteria</taxon>
        <taxon>Bacillati</taxon>
        <taxon>Actinomycetota</taxon>
        <taxon>Actinomycetes</taxon>
        <taxon>Micrococcales</taxon>
        <taxon>Cellulomonadaceae</taxon>
        <taxon>Cellulomonas</taxon>
    </lineage>
</organism>
<reference evidence="2 3" key="1">
    <citation type="submission" date="2019-06" db="EMBL/GenBank/DDBJ databases">
        <title>Whole genome shotgun sequence of Cellulomonas gelida NBRC 3748.</title>
        <authorList>
            <person name="Hosoyama A."/>
            <person name="Uohara A."/>
            <person name="Ohji S."/>
            <person name="Ichikawa N."/>
        </authorList>
    </citation>
    <scope>NUCLEOTIDE SEQUENCE [LARGE SCALE GENOMIC DNA]</scope>
    <source>
        <strain evidence="2 3">NBRC 3748</strain>
    </source>
</reference>
<feature type="transmembrane region" description="Helical" evidence="1">
    <location>
        <begin position="275"/>
        <end position="299"/>
    </location>
</feature>
<feature type="transmembrane region" description="Helical" evidence="1">
    <location>
        <begin position="354"/>
        <end position="375"/>
    </location>
</feature>
<dbReference type="Proteomes" id="UP000320461">
    <property type="component" value="Unassembled WGS sequence"/>
</dbReference>
<feature type="transmembrane region" description="Helical" evidence="1">
    <location>
        <begin position="25"/>
        <end position="50"/>
    </location>
</feature>
<feature type="transmembrane region" description="Helical" evidence="1">
    <location>
        <begin position="186"/>
        <end position="204"/>
    </location>
</feature>
<keyword evidence="1" id="KW-0812">Transmembrane</keyword>
<feature type="transmembrane region" description="Helical" evidence="1">
    <location>
        <begin position="590"/>
        <end position="614"/>
    </location>
</feature>
<proteinExistence type="predicted"/>
<evidence type="ECO:0008006" key="4">
    <source>
        <dbReference type="Google" id="ProtNLM"/>
    </source>
</evidence>
<dbReference type="AlphaFoldDB" id="A0A4Y3KNJ9"/>
<feature type="transmembrane region" description="Helical" evidence="1">
    <location>
        <begin position="635"/>
        <end position="655"/>
    </location>
</feature>
<evidence type="ECO:0000256" key="1">
    <source>
        <dbReference type="SAM" id="Phobius"/>
    </source>
</evidence>
<feature type="transmembrane region" description="Helical" evidence="1">
    <location>
        <begin position="396"/>
        <end position="424"/>
    </location>
</feature>
<accession>A0A4Y3KNJ9</accession>
<sequence>MLSDSWSRDLAVAMVRDSRGRRARVLWVGTASVALALVVLAHLLVALGAMPSRWSTVSAQRSSDVEPLFVWDQVLSIDDERALSVLLLHADAPQRAPVPPGVDHFPRAGEAYVSPALAAALEADPRLAGRVPGAVVGVLAQDALVSPDQLRAVVGVADPGGLYSGVGWGATDVDTLGLLPVRQSQLVLTLLWGLPALVVLAACAQSHADQVRTHAARLRLVGASTPQVRELIRAYVARACLPAAACGAALGTALVVGLARTGLLGLAFFPTSVPMTVVLAVVAFGGTVVGITAWAALWSRAERSAAYQTVREVGGSRARWAPTAAAAGALLLVGMTAVRWLTADQRMAGGASSLAFLVGSAALVLGTALGVGSCVRRWSGRLQWRRLDVLLAWRQLAHAPTPLVVATFAMTAVATVLAVTFAVLQVLAGTTPGAAGAVWSASVAGSATPDARALVDAVGAGAVLEAVGDDEVVVWGTCTALGVVFGDVQAADGACVDGRTYAPGELVTAPFEEPPSFMGGHVQVRTVDPHTQALSTPAGSDIYVAAPMDDPSGTHSAILRAAPTATLTLLSADSSVLVVVPATERLTSRAALAGGILSLVAVLLAVTLSPAAAASERRLRRLGAGPTTLRRLAGSRAALTMLVAGVAGSVVALLVEQAYLALGSLYVVDGATAAGLVVVVAATTAVAALAGRVPTPRRGAAAIGRGSPDEA</sequence>
<keyword evidence="3" id="KW-1185">Reference proteome</keyword>
<feature type="transmembrane region" description="Helical" evidence="1">
    <location>
        <begin position="320"/>
        <end position="342"/>
    </location>
</feature>
<comment type="caution">
    <text evidence="2">The sequence shown here is derived from an EMBL/GenBank/DDBJ whole genome shotgun (WGS) entry which is preliminary data.</text>
</comment>